<gene>
    <name evidence="1" type="ORF">APZ42_011096</name>
</gene>
<comment type="caution">
    <text evidence="1">The sequence shown here is derived from an EMBL/GenBank/DDBJ whole genome shotgun (WGS) entry which is preliminary data.</text>
</comment>
<dbReference type="Proteomes" id="UP000076858">
    <property type="component" value="Unassembled WGS sequence"/>
</dbReference>
<sequence>MYCNQLLQFKGGGGRKVGPRFLPPIVMSSTKGVRDNFASSLVFHSWDLAYLICCT</sequence>
<accession>A0A162T6C9</accession>
<dbReference type="EMBL" id="LRGB01000007">
    <property type="protein sequence ID" value="KZS21946.1"/>
    <property type="molecule type" value="Genomic_DNA"/>
</dbReference>
<proteinExistence type="predicted"/>
<evidence type="ECO:0000313" key="1">
    <source>
        <dbReference type="EMBL" id="KZS21946.1"/>
    </source>
</evidence>
<keyword evidence="2" id="KW-1185">Reference proteome</keyword>
<evidence type="ECO:0000313" key="2">
    <source>
        <dbReference type="Proteomes" id="UP000076858"/>
    </source>
</evidence>
<name>A0A162T6C9_9CRUS</name>
<dbReference type="AlphaFoldDB" id="A0A162T6C9"/>
<protein>
    <submittedName>
        <fullName evidence="1">Uncharacterized protein</fullName>
    </submittedName>
</protein>
<organism evidence="1 2">
    <name type="scientific">Daphnia magna</name>
    <dbReference type="NCBI Taxonomy" id="35525"/>
    <lineage>
        <taxon>Eukaryota</taxon>
        <taxon>Metazoa</taxon>
        <taxon>Ecdysozoa</taxon>
        <taxon>Arthropoda</taxon>
        <taxon>Crustacea</taxon>
        <taxon>Branchiopoda</taxon>
        <taxon>Diplostraca</taxon>
        <taxon>Cladocera</taxon>
        <taxon>Anomopoda</taxon>
        <taxon>Daphniidae</taxon>
        <taxon>Daphnia</taxon>
    </lineage>
</organism>
<reference evidence="1 2" key="1">
    <citation type="submission" date="2016-03" db="EMBL/GenBank/DDBJ databases">
        <title>EvidentialGene: Evidence-directed Construction of Genes on Genomes.</title>
        <authorList>
            <person name="Gilbert D.G."/>
            <person name="Choi J.-H."/>
            <person name="Mockaitis K."/>
            <person name="Colbourne J."/>
            <person name="Pfrender M."/>
        </authorList>
    </citation>
    <scope>NUCLEOTIDE SEQUENCE [LARGE SCALE GENOMIC DNA]</scope>
    <source>
        <strain evidence="1 2">Xinb3</strain>
        <tissue evidence="1">Complete organism</tissue>
    </source>
</reference>